<dbReference type="InterPro" id="IPR007681">
    <property type="entry name" value="Mog1"/>
</dbReference>
<proteinExistence type="inferred from homology"/>
<evidence type="ECO:0000313" key="5">
    <source>
        <dbReference type="Proteomes" id="UP001221142"/>
    </source>
</evidence>
<keyword evidence="2" id="KW-0813">Transport</keyword>
<dbReference type="PANTHER" id="PTHR15837">
    <property type="entry name" value="RAN GUANINE NUCLEOTIDE RELEASE FACTOR"/>
    <property type="match status" value="1"/>
</dbReference>
<dbReference type="InterPro" id="IPR016123">
    <property type="entry name" value="Mog1/PsbP_a/b/a-sand"/>
</dbReference>
<dbReference type="GO" id="GO:0006606">
    <property type="term" value="P:protein import into nucleus"/>
    <property type="evidence" value="ECO:0007669"/>
    <property type="project" value="TreeGrafter"/>
</dbReference>
<evidence type="ECO:0000313" key="4">
    <source>
        <dbReference type="EMBL" id="KAJ7632410.1"/>
    </source>
</evidence>
<dbReference type="Pfam" id="PF04603">
    <property type="entry name" value="Mog1"/>
    <property type="match status" value="1"/>
</dbReference>
<dbReference type="GO" id="GO:0031267">
    <property type="term" value="F:small GTPase binding"/>
    <property type="evidence" value="ECO:0007669"/>
    <property type="project" value="TreeGrafter"/>
</dbReference>
<comment type="caution">
    <text evidence="4">The sequence shown here is derived from an EMBL/GenBank/DDBJ whole genome shotgun (WGS) entry which is preliminary data.</text>
</comment>
<accession>A0AAD7BWF6</accession>
<dbReference type="GO" id="GO:0005085">
    <property type="term" value="F:guanyl-nucleotide exchange factor activity"/>
    <property type="evidence" value="ECO:0007669"/>
    <property type="project" value="TreeGrafter"/>
</dbReference>
<dbReference type="Gene3D" id="3.40.1000.10">
    <property type="entry name" value="Mog1/PsbP, alpha/beta/alpha sandwich"/>
    <property type="match status" value="1"/>
</dbReference>
<dbReference type="GO" id="GO:0005634">
    <property type="term" value="C:nucleus"/>
    <property type="evidence" value="ECO:0007669"/>
    <property type="project" value="TreeGrafter"/>
</dbReference>
<dbReference type="SUPFAM" id="SSF55724">
    <property type="entry name" value="Mog1p/PsbP-like"/>
    <property type="match status" value="1"/>
</dbReference>
<sequence>MRTTSATRELFGGAITAVAPLNLIDASDLRQVPDTQEVFLYPDSSASIIVEILQRVDATDDEPAIRFHFDSLAHDNSALAFSVDAVAVIANTRGNGTPPATTLTGVQSVPKFNLTTPDQVRVLMALFRVADKNVDLVVTFNIPMNSQDDGAVSEEGQNVVRVHFDDFVTSLRIVDFGLFV</sequence>
<reference evidence="4" key="1">
    <citation type="submission" date="2023-03" db="EMBL/GenBank/DDBJ databases">
        <title>Massive genome expansion in bonnet fungi (Mycena s.s.) driven by repeated elements and novel gene families across ecological guilds.</title>
        <authorList>
            <consortium name="Lawrence Berkeley National Laboratory"/>
            <person name="Harder C.B."/>
            <person name="Miyauchi S."/>
            <person name="Viragh M."/>
            <person name="Kuo A."/>
            <person name="Thoen E."/>
            <person name="Andreopoulos B."/>
            <person name="Lu D."/>
            <person name="Skrede I."/>
            <person name="Drula E."/>
            <person name="Henrissat B."/>
            <person name="Morin E."/>
            <person name="Kohler A."/>
            <person name="Barry K."/>
            <person name="LaButti K."/>
            <person name="Morin E."/>
            <person name="Salamov A."/>
            <person name="Lipzen A."/>
            <person name="Mereny Z."/>
            <person name="Hegedus B."/>
            <person name="Baldrian P."/>
            <person name="Stursova M."/>
            <person name="Weitz H."/>
            <person name="Taylor A."/>
            <person name="Grigoriev I.V."/>
            <person name="Nagy L.G."/>
            <person name="Martin F."/>
            <person name="Kauserud H."/>
        </authorList>
    </citation>
    <scope>NUCLEOTIDE SEQUENCE</scope>
    <source>
        <strain evidence="4">9284</strain>
    </source>
</reference>
<keyword evidence="5" id="KW-1185">Reference proteome</keyword>
<keyword evidence="3" id="KW-0653">Protein transport</keyword>
<gene>
    <name evidence="4" type="ORF">FB45DRAFT_912372</name>
</gene>
<comment type="similarity">
    <text evidence="1">Belongs to the MOG1 family.</text>
</comment>
<organism evidence="4 5">
    <name type="scientific">Roridomyces roridus</name>
    <dbReference type="NCBI Taxonomy" id="1738132"/>
    <lineage>
        <taxon>Eukaryota</taxon>
        <taxon>Fungi</taxon>
        <taxon>Dikarya</taxon>
        <taxon>Basidiomycota</taxon>
        <taxon>Agaricomycotina</taxon>
        <taxon>Agaricomycetes</taxon>
        <taxon>Agaricomycetidae</taxon>
        <taxon>Agaricales</taxon>
        <taxon>Marasmiineae</taxon>
        <taxon>Mycenaceae</taxon>
        <taxon>Roridomyces</taxon>
    </lineage>
</organism>
<dbReference type="PANTHER" id="PTHR15837:SF0">
    <property type="entry name" value="RAN GUANINE NUCLEOTIDE RELEASE FACTOR"/>
    <property type="match status" value="1"/>
</dbReference>
<protein>
    <recommendedName>
        <fullName evidence="6">Ran guanine nucleotide release factor</fullName>
    </recommendedName>
</protein>
<name>A0AAD7BWF6_9AGAR</name>
<evidence type="ECO:0000256" key="1">
    <source>
        <dbReference type="ARBA" id="ARBA00010307"/>
    </source>
</evidence>
<evidence type="ECO:0008006" key="6">
    <source>
        <dbReference type="Google" id="ProtNLM"/>
    </source>
</evidence>
<evidence type="ECO:0000256" key="2">
    <source>
        <dbReference type="ARBA" id="ARBA00022448"/>
    </source>
</evidence>
<dbReference type="Proteomes" id="UP001221142">
    <property type="component" value="Unassembled WGS sequence"/>
</dbReference>
<evidence type="ECO:0000256" key="3">
    <source>
        <dbReference type="ARBA" id="ARBA00022927"/>
    </source>
</evidence>
<dbReference type="EMBL" id="JARKIF010000008">
    <property type="protein sequence ID" value="KAJ7632410.1"/>
    <property type="molecule type" value="Genomic_DNA"/>
</dbReference>
<dbReference type="AlphaFoldDB" id="A0AAD7BWF6"/>